<dbReference type="PRINTS" id="PR00404">
    <property type="entry name" value="MADSDOMAIN"/>
</dbReference>
<comment type="caution">
    <text evidence="7">The sequence shown here is derived from an EMBL/GenBank/DDBJ whole genome shotgun (WGS) entry which is preliminary data.</text>
</comment>
<comment type="subcellular location">
    <subcellularLocation>
        <location evidence="1">Nucleus</location>
    </subcellularLocation>
</comment>
<feature type="domain" description="MADS-box" evidence="6">
    <location>
        <begin position="16"/>
        <end position="76"/>
    </location>
</feature>
<dbReference type="InterPro" id="IPR036879">
    <property type="entry name" value="TF_MADSbox_sf"/>
</dbReference>
<dbReference type="Gene3D" id="3.40.1810.10">
    <property type="entry name" value="Transcription factor, MADS-box"/>
    <property type="match status" value="1"/>
</dbReference>
<dbReference type="Pfam" id="PF00319">
    <property type="entry name" value="SRF-TF"/>
    <property type="match status" value="1"/>
</dbReference>
<evidence type="ECO:0000256" key="1">
    <source>
        <dbReference type="ARBA" id="ARBA00004123"/>
    </source>
</evidence>
<reference evidence="7 8" key="1">
    <citation type="submission" date="2024-06" db="EMBL/GenBank/DDBJ databases">
        <title>A chromosome level genome sequence of Diviner's sage (Salvia divinorum).</title>
        <authorList>
            <person name="Ford S.A."/>
            <person name="Ro D.-K."/>
            <person name="Ness R.W."/>
            <person name="Phillips M.A."/>
        </authorList>
    </citation>
    <scope>NUCLEOTIDE SEQUENCE [LARGE SCALE GENOMIC DNA]</scope>
    <source>
        <strain evidence="7">SAF-2024a</strain>
        <tissue evidence="7">Leaf</tissue>
    </source>
</reference>
<dbReference type="GO" id="GO:0005634">
    <property type="term" value="C:nucleus"/>
    <property type="evidence" value="ECO:0007669"/>
    <property type="project" value="UniProtKB-SubCell"/>
</dbReference>
<gene>
    <name evidence="7" type="ORF">AAHA92_08407</name>
</gene>
<dbReference type="GO" id="GO:0003677">
    <property type="term" value="F:DNA binding"/>
    <property type="evidence" value="ECO:0007669"/>
    <property type="project" value="UniProtKB-KW"/>
</dbReference>
<dbReference type="PANTHER" id="PTHR11945">
    <property type="entry name" value="MADS BOX PROTEIN"/>
    <property type="match status" value="1"/>
</dbReference>
<dbReference type="PANTHER" id="PTHR11945:SF723">
    <property type="entry name" value="AGAMOUS-LIKE MADS-BOX PROTEIN AGL62"/>
    <property type="match status" value="1"/>
</dbReference>
<dbReference type="InterPro" id="IPR033896">
    <property type="entry name" value="MEF2-like_N"/>
</dbReference>
<dbReference type="AlphaFoldDB" id="A0ABD1HN39"/>
<proteinExistence type="predicted"/>
<dbReference type="EMBL" id="JBEAFC010000004">
    <property type="protein sequence ID" value="KAL1557872.1"/>
    <property type="molecule type" value="Genomic_DNA"/>
</dbReference>
<dbReference type="SMART" id="SM00432">
    <property type="entry name" value="MADS"/>
    <property type="match status" value="1"/>
</dbReference>
<keyword evidence="5" id="KW-0539">Nucleus</keyword>
<sequence>MVMMRESGGAGKKTTQGRKKIEIKKIESLSNRQVTFSKRRGGLFKKASELCVLSGAEIAIIVHSLGKRIFAFGHPSADAIVARYLGEETDAGAEAEAEVDTRGFNRHYSDVSRELEAEKKRRDAFEEEKRAGGCVGGGGGGGDVLWWNQDVEGIELAELERYAAALEELLRNIELRANDLVISHSLPEVVPAAASLNPSAEGLFGGQNQLGNNFDFENCIVPHQGFGYGQF</sequence>
<keyword evidence="3" id="KW-0238">DNA-binding</keyword>
<evidence type="ECO:0000256" key="4">
    <source>
        <dbReference type="ARBA" id="ARBA00023163"/>
    </source>
</evidence>
<organism evidence="7 8">
    <name type="scientific">Salvia divinorum</name>
    <name type="common">Maria pastora</name>
    <name type="synonym">Diviner's sage</name>
    <dbReference type="NCBI Taxonomy" id="28513"/>
    <lineage>
        <taxon>Eukaryota</taxon>
        <taxon>Viridiplantae</taxon>
        <taxon>Streptophyta</taxon>
        <taxon>Embryophyta</taxon>
        <taxon>Tracheophyta</taxon>
        <taxon>Spermatophyta</taxon>
        <taxon>Magnoliopsida</taxon>
        <taxon>eudicotyledons</taxon>
        <taxon>Gunneridae</taxon>
        <taxon>Pentapetalae</taxon>
        <taxon>asterids</taxon>
        <taxon>lamiids</taxon>
        <taxon>Lamiales</taxon>
        <taxon>Lamiaceae</taxon>
        <taxon>Nepetoideae</taxon>
        <taxon>Mentheae</taxon>
        <taxon>Salviinae</taxon>
        <taxon>Salvia</taxon>
        <taxon>Salvia subgen. Calosphace</taxon>
    </lineage>
</organism>
<keyword evidence="8" id="KW-1185">Reference proteome</keyword>
<name>A0ABD1HN39_SALDI</name>
<dbReference type="PROSITE" id="PS50066">
    <property type="entry name" value="MADS_BOX_2"/>
    <property type="match status" value="1"/>
</dbReference>
<protein>
    <submittedName>
        <fullName evidence="7">Agamous-like MADS-box protein AGL62</fullName>
    </submittedName>
</protein>
<dbReference type="InterPro" id="IPR002100">
    <property type="entry name" value="TF_MADSbox"/>
</dbReference>
<dbReference type="CDD" id="cd00265">
    <property type="entry name" value="MADS_MEF2_like"/>
    <property type="match status" value="1"/>
</dbReference>
<evidence type="ECO:0000259" key="6">
    <source>
        <dbReference type="PROSITE" id="PS50066"/>
    </source>
</evidence>
<dbReference type="Proteomes" id="UP001567538">
    <property type="component" value="Unassembled WGS sequence"/>
</dbReference>
<dbReference type="FunFam" id="3.40.1810.10:FF:000006">
    <property type="entry name" value="Agamous-like MADS-box protein AGL62"/>
    <property type="match status" value="1"/>
</dbReference>
<evidence type="ECO:0000256" key="5">
    <source>
        <dbReference type="ARBA" id="ARBA00023242"/>
    </source>
</evidence>
<evidence type="ECO:0000256" key="3">
    <source>
        <dbReference type="ARBA" id="ARBA00023125"/>
    </source>
</evidence>
<keyword evidence="4" id="KW-0804">Transcription</keyword>
<evidence type="ECO:0000313" key="8">
    <source>
        <dbReference type="Proteomes" id="UP001567538"/>
    </source>
</evidence>
<dbReference type="SUPFAM" id="SSF55455">
    <property type="entry name" value="SRF-like"/>
    <property type="match status" value="1"/>
</dbReference>
<evidence type="ECO:0000256" key="2">
    <source>
        <dbReference type="ARBA" id="ARBA00023015"/>
    </source>
</evidence>
<accession>A0ABD1HN39</accession>
<keyword evidence="2" id="KW-0805">Transcription regulation</keyword>
<evidence type="ECO:0000313" key="7">
    <source>
        <dbReference type="EMBL" id="KAL1557872.1"/>
    </source>
</evidence>